<reference evidence="3" key="1">
    <citation type="submission" date="2016-11" db="UniProtKB">
        <authorList>
            <consortium name="WormBaseParasite"/>
        </authorList>
    </citation>
    <scope>IDENTIFICATION</scope>
</reference>
<keyword evidence="2" id="KW-1185">Reference proteome</keyword>
<proteinExistence type="predicted"/>
<feature type="compositionally biased region" description="Basic and acidic residues" evidence="1">
    <location>
        <begin position="106"/>
        <end position="116"/>
    </location>
</feature>
<evidence type="ECO:0000256" key="1">
    <source>
        <dbReference type="SAM" id="MobiDB-lite"/>
    </source>
</evidence>
<protein>
    <submittedName>
        <fullName evidence="3">Histone H1</fullName>
    </submittedName>
</protein>
<evidence type="ECO:0000313" key="2">
    <source>
        <dbReference type="Proteomes" id="UP000095287"/>
    </source>
</evidence>
<dbReference type="AlphaFoldDB" id="A0A1I7XVV2"/>
<organism evidence="2 3">
    <name type="scientific">Steinernema glaseri</name>
    <dbReference type="NCBI Taxonomy" id="37863"/>
    <lineage>
        <taxon>Eukaryota</taxon>
        <taxon>Metazoa</taxon>
        <taxon>Ecdysozoa</taxon>
        <taxon>Nematoda</taxon>
        <taxon>Chromadorea</taxon>
        <taxon>Rhabditida</taxon>
        <taxon>Tylenchina</taxon>
        <taxon>Panagrolaimomorpha</taxon>
        <taxon>Strongyloidoidea</taxon>
        <taxon>Steinernematidae</taxon>
        <taxon>Steinernema</taxon>
    </lineage>
</organism>
<sequence length="137" mass="14836">MRLIPVPPVAKEYVSIDIAPCIVLSTLLCSSLRAFWRNLSPKVPPSMSLSRIVVRQCLLSGSGPRNVNGVRFKHKPAKPTSAETADKPSDPPAKKVEETFEPPKQPSEKPPRDAAKKSTVKASPKDKGAKGKKSKAK</sequence>
<dbReference type="Proteomes" id="UP000095287">
    <property type="component" value="Unplaced"/>
</dbReference>
<feature type="region of interest" description="Disordered" evidence="1">
    <location>
        <begin position="60"/>
        <end position="137"/>
    </location>
</feature>
<evidence type="ECO:0000313" key="3">
    <source>
        <dbReference type="WBParaSite" id="L893_g10128.t1"/>
    </source>
</evidence>
<name>A0A1I7XVV2_9BILA</name>
<accession>A0A1I7XVV2</accession>
<dbReference type="WBParaSite" id="L893_g10128.t1">
    <property type="protein sequence ID" value="L893_g10128.t1"/>
    <property type="gene ID" value="L893_g10128"/>
</dbReference>
<feature type="compositionally biased region" description="Basic and acidic residues" evidence="1">
    <location>
        <begin position="84"/>
        <end position="98"/>
    </location>
</feature>